<dbReference type="Proteomes" id="UP000623967">
    <property type="component" value="Unassembled WGS sequence"/>
</dbReference>
<dbReference type="InterPro" id="IPR050483">
    <property type="entry name" value="CoA-transferase_III_domain"/>
</dbReference>
<keyword evidence="3" id="KW-1185">Reference proteome</keyword>
<proteinExistence type="predicted"/>
<dbReference type="Gene3D" id="3.30.1540.10">
    <property type="entry name" value="formyl-coa transferase, domain 3"/>
    <property type="match status" value="1"/>
</dbReference>
<sequence length="395" mass="42938">MSKALSGIRVLGATRMLAGPYVEMLLADMGAEVLHVELPGGGDDSRHFAPLINGEGSCFLASNRNKKSITLNLRTPEGQEIFRDLAKISDIVVENNRPGTMDKWNIGYEHLREINTGIIMTSVSGFGQTGPYSKRPGLDIVAQAMGGMMFMTGEKDGPPVRTGNAMGDFLGGLYATYGTLSALYYREKTGLGQHVDAALLDSIIAVLENVIPNYVGLGRITERMGSRIPGIAPYNCYLAKDGYVAIGVSSNALWKRFVEVLGRPELYDDPKFNSPSKRVENVEEVDSITQNWVAEKNVNDVVELLNEAGVICGPVYSVDQLINDPHVKARNMAPEIEHPIAGKLRVSGITPKLSLTPAGIETPPPSLGQHNEEVYKGLLNFSDERLKLLAERGII</sequence>
<dbReference type="Gene3D" id="3.40.50.10540">
    <property type="entry name" value="Crotonobetainyl-coa:carnitine coa-transferase, domain 1"/>
    <property type="match status" value="1"/>
</dbReference>
<dbReference type="InterPro" id="IPR003673">
    <property type="entry name" value="CoA-Trfase_fam_III"/>
</dbReference>
<dbReference type="PANTHER" id="PTHR48207:SF3">
    <property type="entry name" value="SUCCINATE--HYDROXYMETHYLGLUTARATE COA-TRANSFERASE"/>
    <property type="match status" value="1"/>
</dbReference>
<dbReference type="Pfam" id="PF02515">
    <property type="entry name" value="CoA_transf_3"/>
    <property type="match status" value="1"/>
</dbReference>
<protein>
    <submittedName>
        <fullName evidence="2">CoA transferase</fullName>
    </submittedName>
</protein>
<reference evidence="2 3" key="1">
    <citation type="submission" date="2021-01" db="EMBL/GenBank/DDBJ databases">
        <title>Genome public.</title>
        <authorList>
            <person name="Liu C."/>
            <person name="Sun Q."/>
        </authorList>
    </citation>
    <scope>NUCLEOTIDE SEQUENCE [LARGE SCALE GENOMIC DNA]</scope>
    <source>
        <strain evidence="2 3">YIM B02564</strain>
    </source>
</reference>
<evidence type="ECO:0000313" key="3">
    <source>
        <dbReference type="Proteomes" id="UP000623967"/>
    </source>
</evidence>
<evidence type="ECO:0000256" key="1">
    <source>
        <dbReference type="ARBA" id="ARBA00022679"/>
    </source>
</evidence>
<name>A0ABS1TUF9_9BACI</name>
<dbReference type="PANTHER" id="PTHR48207">
    <property type="entry name" value="SUCCINATE--HYDROXYMETHYLGLUTARATE COA-TRANSFERASE"/>
    <property type="match status" value="1"/>
</dbReference>
<dbReference type="SUPFAM" id="SSF89796">
    <property type="entry name" value="CoA-transferase family III (CaiB/BaiF)"/>
    <property type="match status" value="1"/>
</dbReference>
<dbReference type="InterPro" id="IPR023606">
    <property type="entry name" value="CoA-Trfase_III_dom_1_sf"/>
</dbReference>
<dbReference type="InterPro" id="IPR044855">
    <property type="entry name" value="CoA-Trfase_III_dom3_sf"/>
</dbReference>
<comment type="caution">
    <text evidence="2">The sequence shown here is derived from an EMBL/GenBank/DDBJ whole genome shotgun (WGS) entry which is preliminary data.</text>
</comment>
<evidence type="ECO:0000313" key="2">
    <source>
        <dbReference type="EMBL" id="MBL4954938.1"/>
    </source>
</evidence>
<dbReference type="GO" id="GO:0016740">
    <property type="term" value="F:transferase activity"/>
    <property type="evidence" value="ECO:0007669"/>
    <property type="project" value="UniProtKB-KW"/>
</dbReference>
<accession>A0ABS1TUF9</accession>
<organism evidence="2 3">
    <name type="scientific">Neobacillus paridis</name>
    <dbReference type="NCBI Taxonomy" id="2803862"/>
    <lineage>
        <taxon>Bacteria</taxon>
        <taxon>Bacillati</taxon>
        <taxon>Bacillota</taxon>
        <taxon>Bacilli</taxon>
        <taxon>Bacillales</taxon>
        <taxon>Bacillaceae</taxon>
        <taxon>Neobacillus</taxon>
    </lineage>
</organism>
<dbReference type="EMBL" id="JAESWB010000371">
    <property type="protein sequence ID" value="MBL4954938.1"/>
    <property type="molecule type" value="Genomic_DNA"/>
</dbReference>
<keyword evidence="1 2" id="KW-0808">Transferase</keyword>
<dbReference type="RefSeq" id="WP_202656168.1">
    <property type="nucleotide sequence ID" value="NZ_JAESWB010000371.1"/>
</dbReference>
<gene>
    <name evidence="2" type="ORF">JK635_22525</name>
</gene>